<reference evidence="2" key="1">
    <citation type="journal article" date="2023" name="G3 (Bethesda)">
        <title>Genome assembly and association tests identify interacting loci associated with vigor, precocity, and sex in interspecific pistachio rootstocks.</title>
        <authorList>
            <person name="Palmer W."/>
            <person name="Jacygrad E."/>
            <person name="Sagayaradj S."/>
            <person name="Cavanaugh K."/>
            <person name="Han R."/>
            <person name="Bertier L."/>
            <person name="Beede B."/>
            <person name="Kafkas S."/>
            <person name="Golino D."/>
            <person name="Preece J."/>
            <person name="Michelmore R."/>
        </authorList>
    </citation>
    <scope>NUCLEOTIDE SEQUENCE [LARGE SCALE GENOMIC DNA]</scope>
</reference>
<comment type="caution">
    <text evidence="1">The sequence shown here is derived from an EMBL/GenBank/DDBJ whole genome shotgun (WGS) entry which is preliminary data.</text>
</comment>
<sequence length="174" mass="19478">MKQFVLSNVHVPNQLKAVVQDTPIDNIVATPLRYRQPWEVLQGNISKGGVCVAGDALHPMTPDIGQGGCSTLEDGVVLARYIAEALTKKPSGQTKERTGEDEEKFKKIEMGLKRYAKERRWRIFELICTAYVVGLIQQSDGMIVNFVREKILSVFLAELLKKRADFNCGKLNIS</sequence>
<gene>
    <name evidence="1" type="ORF">Pint_33983</name>
</gene>
<evidence type="ECO:0000313" key="1">
    <source>
        <dbReference type="EMBL" id="KAJ0009942.1"/>
    </source>
</evidence>
<protein>
    <submittedName>
        <fullName evidence="1">Uncharacterized protein</fullName>
    </submittedName>
</protein>
<dbReference type="Proteomes" id="UP001163603">
    <property type="component" value="Chromosome 14"/>
</dbReference>
<name>A0ACC0X539_9ROSI</name>
<keyword evidence="2" id="KW-1185">Reference proteome</keyword>
<organism evidence="1 2">
    <name type="scientific">Pistacia integerrima</name>
    <dbReference type="NCBI Taxonomy" id="434235"/>
    <lineage>
        <taxon>Eukaryota</taxon>
        <taxon>Viridiplantae</taxon>
        <taxon>Streptophyta</taxon>
        <taxon>Embryophyta</taxon>
        <taxon>Tracheophyta</taxon>
        <taxon>Spermatophyta</taxon>
        <taxon>Magnoliopsida</taxon>
        <taxon>eudicotyledons</taxon>
        <taxon>Gunneridae</taxon>
        <taxon>Pentapetalae</taxon>
        <taxon>rosids</taxon>
        <taxon>malvids</taxon>
        <taxon>Sapindales</taxon>
        <taxon>Anacardiaceae</taxon>
        <taxon>Pistacia</taxon>
    </lineage>
</organism>
<evidence type="ECO:0000313" key="2">
    <source>
        <dbReference type="Proteomes" id="UP001163603"/>
    </source>
</evidence>
<dbReference type="EMBL" id="CM047749">
    <property type="protein sequence ID" value="KAJ0009942.1"/>
    <property type="molecule type" value="Genomic_DNA"/>
</dbReference>
<proteinExistence type="predicted"/>
<accession>A0ACC0X539</accession>